<feature type="domain" description="Peptidase S8/S53" evidence="7">
    <location>
        <begin position="220"/>
        <end position="435"/>
    </location>
</feature>
<keyword evidence="2 5" id="KW-0645">Protease</keyword>
<feature type="compositionally biased region" description="Low complexity" evidence="6">
    <location>
        <begin position="11"/>
        <end position="20"/>
    </location>
</feature>
<keyword evidence="3 5" id="KW-0378">Hydrolase</keyword>
<dbReference type="InterPro" id="IPR050131">
    <property type="entry name" value="Peptidase_S8_subtilisin-like"/>
</dbReference>
<feature type="region of interest" description="Disordered" evidence="6">
    <location>
        <begin position="1"/>
        <end position="30"/>
    </location>
</feature>
<evidence type="ECO:0000313" key="9">
    <source>
        <dbReference type="Proteomes" id="UP001596122"/>
    </source>
</evidence>
<dbReference type="EMBL" id="JBHSLD010000007">
    <property type="protein sequence ID" value="MFC5381067.1"/>
    <property type="molecule type" value="Genomic_DNA"/>
</dbReference>
<reference evidence="9" key="1">
    <citation type="journal article" date="2019" name="Int. J. Syst. Evol. Microbiol.">
        <title>The Global Catalogue of Microorganisms (GCM) 10K type strain sequencing project: providing services to taxonomists for standard genome sequencing and annotation.</title>
        <authorList>
            <consortium name="The Broad Institute Genomics Platform"/>
            <consortium name="The Broad Institute Genome Sequencing Center for Infectious Disease"/>
            <person name="Wu L."/>
            <person name="Ma J."/>
        </authorList>
    </citation>
    <scope>NUCLEOTIDE SEQUENCE [LARGE SCALE GENOMIC DNA]</scope>
    <source>
        <strain evidence="9">CCUG 43114</strain>
    </source>
</reference>
<feature type="active site" description="Charge relay system" evidence="5">
    <location>
        <position position="422"/>
    </location>
</feature>
<sequence length="467" mass="47791">MTEQPPDRGAPPRGRAATAAHQREALSGLRAGAADRRRFLRELVERRGGDAAGQGVAGPGAARPGVAGAPARGPGVALRELPDREVLVVEQQLLARTGDLTAAARRLVDDAGWTGTEVAALDRRVTSLRAGSGRAVDAERLRGDLADLDPPVRVSLAYLTPTRPVMKSTVTPDLPAPGEPLPSPPTAPEAGPGEPVRVVVVDTGLAVTARTDGWLEGLQEPGNTDPLDVFPRPNGRLDLSAGHGTFVAGLVAQHAPGVPVTVVRAVDSDGLADEVEVAGKVVAAVQEHLAPGGRLVVNLSLGTETLDDEPPVALAVALELVRELERSREAEVLLVAAAGNDGSTTRCWPAAFAATDGGVVAVAGLGSDGRPAAWSTHGEWVTCSAPGEAVLSTFVEGAEDPAFDPQWQEFPADAWAYWTGTSFAAPQVAARVAAAARASGGSLADALAGLLDGTPREPGFGALLGDA</sequence>
<comment type="similarity">
    <text evidence="1 5">Belongs to the peptidase S8 family.</text>
</comment>
<dbReference type="PANTHER" id="PTHR43806">
    <property type="entry name" value="PEPTIDASE S8"/>
    <property type="match status" value="1"/>
</dbReference>
<keyword evidence="9" id="KW-1185">Reference proteome</keyword>
<protein>
    <submittedName>
        <fullName evidence="8">S8 family serine peptidase</fullName>
    </submittedName>
</protein>
<evidence type="ECO:0000256" key="6">
    <source>
        <dbReference type="SAM" id="MobiDB-lite"/>
    </source>
</evidence>
<name>A0ABW0GNQ2_9MICO</name>
<dbReference type="InterPro" id="IPR015500">
    <property type="entry name" value="Peptidase_S8_subtilisin-rel"/>
</dbReference>
<keyword evidence="4 5" id="KW-0720">Serine protease</keyword>
<dbReference type="CDD" id="cd00306">
    <property type="entry name" value="Peptidases_S8_S53"/>
    <property type="match status" value="1"/>
</dbReference>
<feature type="active site" description="Charge relay system" evidence="5">
    <location>
        <position position="202"/>
    </location>
</feature>
<dbReference type="RefSeq" id="WP_340271675.1">
    <property type="nucleotide sequence ID" value="NZ_JBBEOG010000014.1"/>
</dbReference>
<dbReference type="PROSITE" id="PS00138">
    <property type="entry name" value="SUBTILASE_SER"/>
    <property type="match status" value="1"/>
</dbReference>
<dbReference type="PRINTS" id="PR00723">
    <property type="entry name" value="SUBTILISIN"/>
</dbReference>
<feature type="active site" description="Charge relay system" evidence="5">
    <location>
        <position position="243"/>
    </location>
</feature>
<feature type="region of interest" description="Disordered" evidence="6">
    <location>
        <begin position="166"/>
        <end position="193"/>
    </location>
</feature>
<evidence type="ECO:0000256" key="1">
    <source>
        <dbReference type="ARBA" id="ARBA00011073"/>
    </source>
</evidence>
<dbReference type="InterPro" id="IPR000209">
    <property type="entry name" value="Peptidase_S8/S53_dom"/>
</dbReference>
<evidence type="ECO:0000256" key="3">
    <source>
        <dbReference type="ARBA" id="ARBA00022801"/>
    </source>
</evidence>
<evidence type="ECO:0000259" key="7">
    <source>
        <dbReference type="Pfam" id="PF00082"/>
    </source>
</evidence>
<accession>A0ABW0GNQ2</accession>
<dbReference type="Proteomes" id="UP001596122">
    <property type="component" value="Unassembled WGS sequence"/>
</dbReference>
<gene>
    <name evidence="8" type="ORF">ACFPJ6_09705</name>
</gene>
<dbReference type="Gene3D" id="3.40.50.200">
    <property type="entry name" value="Peptidase S8/S53 domain"/>
    <property type="match status" value="1"/>
</dbReference>
<feature type="region of interest" description="Disordered" evidence="6">
    <location>
        <begin position="48"/>
        <end position="76"/>
    </location>
</feature>
<dbReference type="SUPFAM" id="SSF52743">
    <property type="entry name" value="Subtilisin-like"/>
    <property type="match status" value="1"/>
</dbReference>
<evidence type="ECO:0000256" key="5">
    <source>
        <dbReference type="PROSITE-ProRule" id="PRU01240"/>
    </source>
</evidence>
<dbReference type="PROSITE" id="PS51892">
    <property type="entry name" value="SUBTILASE"/>
    <property type="match status" value="1"/>
</dbReference>
<feature type="compositionally biased region" description="Pro residues" evidence="6">
    <location>
        <begin position="174"/>
        <end position="187"/>
    </location>
</feature>
<dbReference type="Pfam" id="PF00082">
    <property type="entry name" value="Peptidase_S8"/>
    <property type="match status" value="1"/>
</dbReference>
<evidence type="ECO:0000256" key="2">
    <source>
        <dbReference type="ARBA" id="ARBA00022670"/>
    </source>
</evidence>
<evidence type="ECO:0000313" key="8">
    <source>
        <dbReference type="EMBL" id="MFC5381067.1"/>
    </source>
</evidence>
<dbReference type="InterPro" id="IPR036852">
    <property type="entry name" value="Peptidase_S8/S53_dom_sf"/>
</dbReference>
<evidence type="ECO:0000256" key="4">
    <source>
        <dbReference type="ARBA" id="ARBA00022825"/>
    </source>
</evidence>
<feature type="compositionally biased region" description="Low complexity" evidence="6">
    <location>
        <begin position="59"/>
        <end position="76"/>
    </location>
</feature>
<organism evidence="8 9">
    <name type="scientific">Aquipuribacter nitratireducens</name>
    <dbReference type="NCBI Taxonomy" id="650104"/>
    <lineage>
        <taxon>Bacteria</taxon>
        <taxon>Bacillati</taxon>
        <taxon>Actinomycetota</taxon>
        <taxon>Actinomycetes</taxon>
        <taxon>Micrococcales</taxon>
        <taxon>Intrasporangiaceae</taxon>
        <taxon>Aquipuribacter</taxon>
    </lineage>
</organism>
<proteinExistence type="inferred from homology"/>
<dbReference type="PANTHER" id="PTHR43806:SF11">
    <property type="entry name" value="CEREVISIN-RELATED"/>
    <property type="match status" value="1"/>
</dbReference>
<comment type="caution">
    <text evidence="8">The sequence shown here is derived from an EMBL/GenBank/DDBJ whole genome shotgun (WGS) entry which is preliminary data.</text>
</comment>
<dbReference type="InterPro" id="IPR023828">
    <property type="entry name" value="Peptidase_S8_Ser-AS"/>
</dbReference>